<dbReference type="Proteomes" id="UP001161276">
    <property type="component" value="Unassembled WGS sequence"/>
</dbReference>
<dbReference type="RefSeq" id="WP_280025546.1">
    <property type="nucleotide sequence ID" value="NZ_JAOCKG010000001.1"/>
</dbReference>
<organism evidence="3 4">
    <name type="scientific">Achromobacter marplatensis</name>
    <dbReference type="NCBI Taxonomy" id="470868"/>
    <lineage>
        <taxon>Bacteria</taxon>
        <taxon>Pseudomonadati</taxon>
        <taxon>Pseudomonadota</taxon>
        <taxon>Betaproteobacteria</taxon>
        <taxon>Burkholderiales</taxon>
        <taxon>Alcaligenaceae</taxon>
        <taxon>Achromobacter</taxon>
    </lineage>
</organism>
<dbReference type="CDD" id="cd11036">
    <property type="entry name" value="AknT-like"/>
    <property type="match status" value="1"/>
</dbReference>
<dbReference type="PANTHER" id="PTHR46696:SF1">
    <property type="entry name" value="CYTOCHROME P450 YJIB-RELATED"/>
    <property type="match status" value="1"/>
</dbReference>
<gene>
    <name evidence="3" type="ORF">N5K24_01525</name>
</gene>
<evidence type="ECO:0000313" key="3">
    <source>
        <dbReference type="EMBL" id="MDH2049061.1"/>
    </source>
</evidence>
<dbReference type="SUPFAM" id="SSF48264">
    <property type="entry name" value="Cytochrome P450"/>
    <property type="match status" value="1"/>
</dbReference>
<dbReference type="GO" id="GO:0005506">
    <property type="term" value="F:iron ion binding"/>
    <property type="evidence" value="ECO:0007669"/>
    <property type="project" value="InterPro"/>
</dbReference>
<evidence type="ECO:0000313" key="4">
    <source>
        <dbReference type="Proteomes" id="UP001161276"/>
    </source>
</evidence>
<accession>A0AA42W7B7</accession>
<comment type="similarity">
    <text evidence="1">Belongs to the cytochrome P450 family.</text>
</comment>
<evidence type="ECO:0000256" key="1">
    <source>
        <dbReference type="ARBA" id="ARBA00010617"/>
    </source>
</evidence>
<proteinExistence type="inferred from homology"/>
<dbReference type="GO" id="GO:0016705">
    <property type="term" value="F:oxidoreductase activity, acting on paired donors, with incorporation or reduction of molecular oxygen"/>
    <property type="evidence" value="ECO:0007669"/>
    <property type="project" value="InterPro"/>
</dbReference>
<feature type="region of interest" description="Disordered" evidence="2">
    <location>
        <begin position="307"/>
        <end position="331"/>
    </location>
</feature>
<comment type="caution">
    <text evidence="3">The sequence shown here is derived from an EMBL/GenBank/DDBJ whole genome shotgun (WGS) entry which is preliminary data.</text>
</comment>
<dbReference type="EMBL" id="JAOCKG010000001">
    <property type="protein sequence ID" value="MDH2049061.1"/>
    <property type="molecule type" value="Genomic_DNA"/>
</dbReference>
<dbReference type="GO" id="GO:0020037">
    <property type="term" value="F:heme binding"/>
    <property type="evidence" value="ECO:0007669"/>
    <property type="project" value="InterPro"/>
</dbReference>
<dbReference type="Gene3D" id="1.10.630.10">
    <property type="entry name" value="Cytochrome P450"/>
    <property type="match status" value="1"/>
</dbReference>
<protein>
    <submittedName>
        <fullName evidence="3">Cytochrome</fullName>
    </submittedName>
</protein>
<name>A0AA42W7B7_9BURK</name>
<reference evidence="3" key="1">
    <citation type="submission" date="2022-09" db="EMBL/GenBank/DDBJ databases">
        <title>Intensive care unit water sources are persistently colonized with multi-drug resistant bacteria and are the site of extensive horizontal gene transfer of antibiotic resistance genes.</title>
        <authorList>
            <person name="Diorio-Toth L."/>
        </authorList>
    </citation>
    <scope>NUCLEOTIDE SEQUENCE</scope>
    <source>
        <strain evidence="3">GD03676</strain>
    </source>
</reference>
<dbReference type="GO" id="GO:0004497">
    <property type="term" value="F:monooxygenase activity"/>
    <property type="evidence" value="ECO:0007669"/>
    <property type="project" value="InterPro"/>
</dbReference>
<evidence type="ECO:0000256" key="2">
    <source>
        <dbReference type="SAM" id="MobiDB-lite"/>
    </source>
</evidence>
<dbReference type="PANTHER" id="PTHR46696">
    <property type="entry name" value="P450, PUTATIVE (EUROFUNG)-RELATED"/>
    <property type="match status" value="1"/>
</dbReference>
<dbReference type="InterPro" id="IPR036396">
    <property type="entry name" value="Cyt_P450_sf"/>
</dbReference>
<sequence>MLPAHPLLAVTHTDPYPYYAALARERPLYRDEALGLWVASHPDTILAVMRDPAARVRPPSEPVPRGLCPGPAGELFGRFVRMNDSILHTRVKALLTAFLRVQGTQPCTRSWPEMPTRDAAAVDRYLTAAPVHAQAAFLGLSPALQADSAAQIAAFLAALPATAGADAIAAGHAAAQALQSRLESLLSAGDAPPALRTLREDGARAQIPAAVLAANLVGLLFQSCEAGAGLLGNALVHAGRQGLSTDAACADAQTIIDHVIRHDPPLHNTRRFLADSITINGQRIEAGQTVLLVLAAAATVHPDAGWTFGAPGSGTPGRGAPSSEAPGHACPGQGLARRHAADALVHLLQAGVDPAALASHFRYRPLPNARVPQFAFSKEPTP</sequence>
<dbReference type="AlphaFoldDB" id="A0AA42W7B7"/>